<dbReference type="AlphaFoldDB" id="A0A2G4SN65"/>
<evidence type="ECO:0000313" key="3">
    <source>
        <dbReference type="Proteomes" id="UP000242254"/>
    </source>
</evidence>
<feature type="compositionally biased region" description="Low complexity" evidence="1">
    <location>
        <begin position="179"/>
        <end position="197"/>
    </location>
</feature>
<dbReference type="InterPro" id="IPR017956">
    <property type="entry name" value="AT_hook_DNA-bd_motif"/>
</dbReference>
<reference evidence="2 3" key="1">
    <citation type="journal article" date="2016" name="Proc. Natl. Acad. Sci. U.S.A.">
        <title>Lipid metabolic changes in an early divergent fungus govern the establishment of a mutualistic symbiosis with endobacteria.</title>
        <authorList>
            <person name="Lastovetsky O.A."/>
            <person name="Gaspar M.L."/>
            <person name="Mondo S.J."/>
            <person name="LaButti K.M."/>
            <person name="Sandor L."/>
            <person name="Grigoriev I.V."/>
            <person name="Henry S.A."/>
            <person name="Pawlowska T.E."/>
        </authorList>
    </citation>
    <scope>NUCLEOTIDE SEQUENCE [LARGE SCALE GENOMIC DNA]</scope>
    <source>
        <strain evidence="2 3">ATCC 52813</strain>
    </source>
</reference>
<feature type="compositionally biased region" description="Basic and acidic residues" evidence="1">
    <location>
        <begin position="62"/>
        <end position="81"/>
    </location>
</feature>
<protein>
    <submittedName>
        <fullName evidence="2">Uncharacterized protein</fullName>
    </submittedName>
</protein>
<accession>A0A2G4SN65</accession>
<feature type="region of interest" description="Disordered" evidence="1">
    <location>
        <begin position="175"/>
        <end position="197"/>
    </location>
</feature>
<proteinExistence type="predicted"/>
<dbReference type="Pfam" id="PF02178">
    <property type="entry name" value="AT_hook"/>
    <property type="match status" value="2"/>
</dbReference>
<dbReference type="Proteomes" id="UP000242254">
    <property type="component" value="Unassembled WGS sequence"/>
</dbReference>
<dbReference type="GeneID" id="35440205"/>
<gene>
    <name evidence="2" type="ORF">RHIMIDRAFT_239681</name>
</gene>
<keyword evidence="3" id="KW-1185">Reference proteome</keyword>
<dbReference type="GO" id="GO:0003677">
    <property type="term" value="F:DNA binding"/>
    <property type="evidence" value="ECO:0007669"/>
    <property type="project" value="InterPro"/>
</dbReference>
<evidence type="ECO:0000256" key="1">
    <source>
        <dbReference type="SAM" id="MobiDB-lite"/>
    </source>
</evidence>
<dbReference type="EMBL" id="KZ303855">
    <property type="protein sequence ID" value="PHZ10203.1"/>
    <property type="molecule type" value="Genomic_DNA"/>
</dbReference>
<evidence type="ECO:0000313" key="2">
    <source>
        <dbReference type="EMBL" id="PHZ10203.1"/>
    </source>
</evidence>
<organism evidence="2 3">
    <name type="scientific">Rhizopus microsporus ATCC 52813</name>
    <dbReference type="NCBI Taxonomy" id="1340429"/>
    <lineage>
        <taxon>Eukaryota</taxon>
        <taxon>Fungi</taxon>
        <taxon>Fungi incertae sedis</taxon>
        <taxon>Mucoromycota</taxon>
        <taxon>Mucoromycotina</taxon>
        <taxon>Mucoromycetes</taxon>
        <taxon>Mucorales</taxon>
        <taxon>Mucorineae</taxon>
        <taxon>Rhizopodaceae</taxon>
        <taxon>Rhizopus</taxon>
    </lineage>
</organism>
<feature type="region of interest" description="Disordered" evidence="1">
    <location>
        <begin position="35"/>
        <end position="86"/>
    </location>
</feature>
<sequence>MENNNQSTANCSSCHAPLPIDSRHHTCQACRERVAASRRRRLAEDQQEEASVATRPRGRPRRTVESVDAESRPRGRPRSDHTNSMPAAYISQISRLRPLDLGHERQEISSMRNPSWESCCKQGSAQLQLLPDPPEYLKNLLERTETQGRHFKDNLRQYNAAFAFTSLGCDIVSPEDRANNNNNNNSSSSSNNNNNNR</sequence>
<dbReference type="STRING" id="1340429.A0A2G4SN65"/>
<name>A0A2G4SN65_RHIZD</name>
<feature type="non-terminal residue" evidence="2">
    <location>
        <position position="197"/>
    </location>
</feature>
<dbReference type="RefSeq" id="XP_023463911.1">
    <property type="nucleotide sequence ID" value="XM_023609215.1"/>
</dbReference>